<reference evidence="3" key="1">
    <citation type="submission" date="2007-02" db="EMBL/GenBank/DDBJ databases">
        <authorList>
            <person name="DeShazer D."/>
            <person name="Woods D.E."/>
            <person name="Nierman W.C."/>
        </authorList>
    </citation>
    <scope>NUCLEOTIDE SEQUENCE [LARGE SCALE GENOMIC DNA]</scope>
    <source>
        <strain evidence="3">1106a</strain>
    </source>
</reference>
<dbReference type="HOGENOM" id="CLU_3341322_0_0_4"/>
<feature type="region of interest" description="Disordered" evidence="1">
    <location>
        <begin position="1"/>
        <end position="37"/>
    </location>
</feature>
<protein>
    <submittedName>
        <fullName evidence="2">Uncharacterized protein</fullName>
    </submittedName>
</protein>
<dbReference type="Proteomes" id="UP000006738">
    <property type="component" value="Chromosome II"/>
</dbReference>
<gene>
    <name evidence="2" type="ordered locus">BURPS1106A_A2597</name>
</gene>
<sequence>MHGDAAARRNRRRYGRPSACGRRAARSTQAWGGGRSA</sequence>
<dbReference type="KEGG" id="bpl:BURPS1106A_A2597"/>
<accession>A3P8G7</accession>
<proteinExistence type="predicted"/>
<evidence type="ECO:0000313" key="2">
    <source>
        <dbReference type="EMBL" id="ABN93358.1"/>
    </source>
</evidence>
<evidence type="ECO:0000313" key="3">
    <source>
        <dbReference type="Proteomes" id="UP000006738"/>
    </source>
</evidence>
<dbReference type="AlphaFoldDB" id="A3P8G7"/>
<organism evidence="2 3">
    <name type="scientific">Burkholderia pseudomallei (strain 1106a)</name>
    <dbReference type="NCBI Taxonomy" id="357348"/>
    <lineage>
        <taxon>Bacteria</taxon>
        <taxon>Pseudomonadati</taxon>
        <taxon>Pseudomonadota</taxon>
        <taxon>Betaproteobacteria</taxon>
        <taxon>Burkholderiales</taxon>
        <taxon>Burkholderiaceae</taxon>
        <taxon>Burkholderia</taxon>
        <taxon>pseudomallei group</taxon>
    </lineage>
</organism>
<evidence type="ECO:0000256" key="1">
    <source>
        <dbReference type="SAM" id="MobiDB-lite"/>
    </source>
</evidence>
<dbReference type="EMBL" id="CP000573">
    <property type="protein sequence ID" value="ABN93358.1"/>
    <property type="molecule type" value="Genomic_DNA"/>
</dbReference>
<name>A3P8G7_BURP0</name>